<keyword evidence="10" id="KW-1185">Reference proteome</keyword>
<comment type="subcellular location">
    <subcellularLocation>
        <location evidence="1">Membrane</location>
        <topology evidence="1">Multi-pass membrane protein</topology>
    </subcellularLocation>
</comment>
<feature type="transmembrane region" description="Helical" evidence="7">
    <location>
        <begin position="471"/>
        <end position="487"/>
    </location>
</feature>
<dbReference type="PANTHER" id="PTHR12995:SF4">
    <property type="entry name" value="FI21814P1"/>
    <property type="match status" value="1"/>
</dbReference>
<accession>A0ABD0SYF2</accession>
<sequence>MSCTENDSGPFVVFFLPAVVGCLTILLARRWANTQVSSTSSTAVSRRRKIIKDPLIKRPLPPIACKMVPPGSKKSSGVTKKGSVPVLDEDMNGGGKRAGRAARAPSVPAPTTNLADIKLADGPVPPKHIPFPYIPQDGTLLFEAMTFVFSLVATGLQFLNLYRTAWWLPHSYTNQAMNFYLIDPHLVVFIVTLVSRRFLMAATVALLKTIVAPKLMPHVTIAARMFILGLVVGILSWCAYFILLKHPLVKLFYLCYPIVIYLVLFGFQTSPMLELNSDPPPMHCCSPDPQQVRAEVEVLRQDFNMRVKKILFNSVVGAYYTSFIPCCFAQSYLYYDVYGASQQVVFVWGGLFGRYAHQLLPAAHCDVPHRAALHLGRWRLHSSCIDSSASPPATAWSGTKFWAAGSRVAAHGALWTATTPAVAAEPAHPHHTRFHAVFINPSMLLCLLLCLQLAFIVLELCLLFSSLAWHNFLSILILLFINYYTLFKMMRDYLVAWKVYKAENMIQDKNVPQSN</sequence>
<feature type="transmembrane region" description="Helical" evidence="7">
    <location>
        <begin position="443"/>
        <end position="465"/>
    </location>
</feature>
<dbReference type="GO" id="GO:0016020">
    <property type="term" value="C:membrane"/>
    <property type="evidence" value="ECO:0007669"/>
    <property type="project" value="UniProtKB-SubCell"/>
</dbReference>
<keyword evidence="3 7" id="KW-0812">Transmembrane</keyword>
<evidence type="ECO:0000256" key="6">
    <source>
        <dbReference type="SAM" id="MobiDB-lite"/>
    </source>
</evidence>
<comment type="similarity">
    <text evidence="2">Belongs to the TMEM39 family.</text>
</comment>
<proteinExistence type="inferred from homology"/>
<evidence type="ECO:0000256" key="2">
    <source>
        <dbReference type="ARBA" id="ARBA00010737"/>
    </source>
</evidence>
<evidence type="ECO:0008006" key="12">
    <source>
        <dbReference type="Google" id="ProtNLM"/>
    </source>
</evidence>
<evidence type="ECO:0000256" key="1">
    <source>
        <dbReference type="ARBA" id="ARBA00004141"/>
    </source>
</evidence>
<feature type="region of interest" description="Disordered" evidence="6">
    <location>
        <begin position="69"/>
        <end position="109"/>
    </location>
</feature>
<dbReference type="Proteomes" id="UP001549921">
    <property type="component" value="Unassembled WGS sequence"/>
</dbReference>
<dbReference type="Proteomes" id="UP001549920">
    <property type="component" value="Unassembled WGS sequence"/>
</dbReference>
<reference evidence="10 11" key="1">
    <citation type="submission" date="2024-06" db="EMBL/GenBank/DDBJ databases">
        <title>A chromosome-level genome assembly of beet webworm, Loxostege sticticalis.</title>
        <authorList>
            <person name="Zhang Y."/>
        </authorList>
    </citation>
    <scope>NUCLEOTIDE SEQUENCE [LARGE SCALE GENOMIC DNA]</scope>
    <source>
        <strain evidence="9">AQ026</strain>
        <strain evidence="8">AQ028</strain>
        <tissue evidence="8">Male pupae</tissue>
        <tissue evidence="9">Whole body</tissue>
    </source>
</reference>
<comment type="caution">
    <text evidence="8">The sequence shown here is derived from an EMBL/GenBank/DDBJ whole genome shotgun (WGS) entry which is preliminary data.</text>
</comment>
<dbReference type="EMBL" id="JBEDNZ010000013">
    <property type="protein sequence ID" value="KAL0830797.1"/>
    <property type="molecule type" value="Genomic_DNA"/>
</dbReference>
<organism evidence="8 11">
    <name type="scientific">Loxostege sticticalis</name>
    <name type="common">Beet webworm moth</name>
    <dbReference type="NCBI Taxonomy" id="481309"/>
    <lineage>
        <taxon>Eukaryota</taxon>
        <taxon>Metazoa</taxon>
        <taxon>Ecdysozoa</taxon>
        <taxon>Arthropoda</taxon>
        <taxon>Hexapoda</taxon>
        <taxon>Insecta</taxon>
        <taxon>Pterygota</taxon>
        <taxon>Neoptera</taxon>
        <taxon>Endopterygota</taxon>
        <taxon>Lepidoptera</taxon>
        <taxon>Glossata</taxon>
        <taxon>Ditrysia</taxon>
        <taxon>Pyraloidea</taxon>
        <taxon>Crambidae</taxon>
        <taxon>Pyraustinae</taxon>
        <taxon>Loxostege</taxon>
    </lineage>
</organism>
<dbReference type="PANTHER" id="PTHR12995">
    <property type="entry name" value="FI21814P1"/>
    <property type="match status" value="1"/>
</dbReference>
<evidence type="ECO:0000313" key="8">
    <source>
        <dbReference type="EMBL" id="KAL0830797.1"/>
    </source>
</evidence>
<evidence type="ECO:0000313" key="11">
    <source>
        <dbReference type="Proteomes" id="UP001549921"/>
    </source>
</evidence>
<dbReference type="Pfam" id="PF10271">
    <property type="entry name" value="Tmp39"/>
    <property type="match status" value="2"/>
</dbReference>
<dbReference type="EMBL" id="JBEUOH010000013">
    <property type="protein sequence ID" value="KAL0880392.1"/>
    <property type="molecule type" value="Genomic_DNA"/>
</dbReference>
<dbReference type="InterPro" id="IPR019397">
    <property type="entry name" value="Uncharacterised_TMEM39"/>
</dbReference>
<feature type="transmembrane region" description="Helical" evidence="7">
    <location>
        <begin position="219"/>
        <end position="242"/>
    </location>
</feature>
<evidence type="ECO:0000256" key="5">
    <source>
        <dbReference type="ARBA" id="ARBA00023136"/>
    </source>
</evidence>
<feature type="transmembrane region" description="Helical" evidence="7">
    <location>
        <begin position="12"/>
        <end position="28"/>
    </location>
</feature>
<protein>
    <recommendedName>
        <fullName evidence="12">Transmembrane protein 39A</fullName>
    </recommendedName>
</protein>
<evidence type="ECO:0000256" key="7">
    <source>
        <dbReference type="SAM" id="Phobius"/>
    </source>
</evidence>
<dbReference type="AlphaFoldDB" id="A0ABD0SYF2"/>
<evidence type="ECO:0000256" key="3">
    <source>
        <dbReference type="ARBA" id="ARBA00022692"/>
    </source>
</evidence>
<evidence type="ECO:0000256" key="4">
    <source>
        <dbReference type="ARBA" id="ARBA00022989"/>
    </source>
</evidence>
<name>A0ABD0SYF2_LOXSC</name>
<evidence type="ECO:0000313" key="10">
    <source>
        <dbReference type="Proteomes" id="UP001549920"/>
    </source>
</evidence>
<gene>
    <name evidence="9" type="ORF">ABMA27_002828</name>
    <name evidence="8" type="ORF">ABMA28_002915</name>
</gene>
<keyword evidence="4 7" id="KW-1133">Transmembrane helix</keyword>
<feature type="transmembrane region" description="Helical" evidence="7">
    <location>
        <begin position="248"/>
        <end position="267"/>
    </location>
</feature>
<feature type="compositionally biased region" description="Low complexity" evidence="6">
    <location>
        <begin position="69"/>
        <end position="86"/>
    </location>
</feature>
<feature type="transmembrane region" description="Helical" evidence="7">
    <location>
        <begin position="186"/>
        <end position="207"/>
    </location>
</feature>
<evidence type="ECO:0000313" key="9">
    <source>
        <dbReference type="EMBL" id="KAL0880392.1"/>
    </source>
</evidence>
<keyword evidence="5 7" id="KW-0472">Membrane</keyword>